<dbReference type="GO" id="GO:0008270">
    <property type="term" value="F:zinc ion binding"/>
    <property type="evidence" value="ECO:0007669"/>
    <property type="project" value="InterPro"/>
</dbReference>
<feature type="domain" description="Peptidoglycan recognition protein family" evidence="12">
    <location>
        <begin position="30"/>
        <end position="172"/>
    </location>
</feature>
<dbReference type="GO" id="GO:0008745">
    <property type="term" value="F:N-acetylmuramoyl-L-alanine amidase activity"/>
    <property type="evidence" value="ECO:0007669"/>
    <property type="project" value="InterPro"/>
</dbReference>
<reference evidence="13" key="1">
    <citation type="submission" date="2019-01" db="EMBL/GenBank/DDBJ databases">
        <authorList>
            <person name="Wei D."/>
            <person name="Wang J.-J."/>
        </authorList>
    </citation>
    <scope>NUCLEOTIDE SEQUENCE</scope>
</reference>
<dbReference type="PANTHER" id="PTHR11022">
    <property type="entry name" value="PEPTIDOGLYCAN RECOGNITION PROTEIN"/>
    <property type="match status" value="1"/>
</dbReference>
<dbReference type="GO" id="GO:0005576">
    <property type="term" value="C:extracellular region"/>
    <property type="evidence" value="ECO:0007669"/>
    <property type="project" value="UniProtKB-SubCell"/>
</dbReference>
<evidence type="ECO:0000256" key="1">
    <source>
        <dbReference type="ARBA" id="ARBA00004613"/>
    </source>
</evidence>
<dbReference type="GO" id="GO:0042834">
    <property type="term" value="F:peptidoglycan binding"/>
    <property type="evidence" value="ECO:0007669"/>
    <property type="project" value="InterPro"/>
</dbReference>
<dbReference type="FunFam" id="3.40.80.10:FF:000001">
    <property type="entry name" value="Peptidoglycan recognition protein 1"/>
    <property type="match status" value="1"/>
</dbReference>
<dbReference type="InterPro" id="IPR006619">
    <property type="entry name" value="PGRP_domain_met/bac"/>
</dbReference>
<dbReference type="InterPro" id="IPR015510">
    <property type="entry name" value="PGRP"/>
</dbReference>
<evidence type="ECO:0000256" key="3">
    <source>
        <dbReference type="ARBA" id="ARBA00022525"/>
    </source>
</evidence>
<keyword evidence="5 10" id="KW-0732">Signal</keyword>
<evidence type="ECO:0000313" key="13">
    <source>
        <dbReference type="EMBL" id="QBY25972.1"/>
    </source>
</evidence>
<feature type="signal peptide" evidence="10">
    <location>
        <begin position="1"/>
        <end position="28"/>
    </location>
</feature>
<evidence type="ECO:0000256" key="10">
    <source>
        <dbReference type="SAM" id="SignalP"/>
    </source>
</evidence>
<evidence type="ECO:0000256" key="9">
    <source>
        <dbReference type="PIRSR" id="PIRSR037945-1"/>
    </source>
</evidence>
<dbReference type="InterPro" id="IPR002502">
    <property type="entry name" value="Amidase_domain"/>
</dbReference>
<evidence type="ECO:0000256" key="6">
    <source>
        <dbReference type="ARBA" id="ARBA00022859"/>
    </source>
</evidence>
<feature type="disulfide bond" evidence="9">
    <location>
        <begin position="67"/>
        <end position="73"/>
    </location>
</feature>
<dbReference type="EMBL" id="MK392506">
    <property type="protein sequence ID" value="QBY25972.1"/>
    <property type="molecule type" value="mRNA"/>
</dbReference>
<dbReference type="Gene3D" id="3.40.80.10">
    <property type="entry name" value="Peptidoglycan recognition protein-like"/>
    <property type="match status" value="1"/>
</dbReference>
<dbReference type="GO" id="GO:0045087">
    <property type="term" value="P:innate immune response"/>
    <property type="evidence" value="ECO:0007669"/>
    <property type="project" value="UniProtKB-KW"/>
</dbReference>
<dbReference type="SUPFAM" id="SSF55846">
    <property type="entry name" value="N-acetylmuramoyl-L-alanine amidase-like"/>
    <property type="match status" value="1"/>
</dbReference>
<dbReference type="CDD" id="cd06583">
    <property type="entry name" value="PGRP"/>
    <property type="match status" value="1"/>
</dbReference>
<dbReference type="AlphaFoldDB" id="A0A4D6C7J1"/>
<protein>
    <recommendedName>
        <fullName evidence="8">Peptidoglycan-recognition protein</fullName>
    </recommendedName>
</protein>
<proteinExistence type="evidence at transcript level"/>
<keyword evidence="7" id="KW-1015">Disulfide bond</keyword>
<dbReference type="SMART" id="SM00644">
    <property type="entry name" value="Ami_2"/>
    <property type="match status" value="1"/>
</dbReference>
<dbReference type="InterPro" id="IPR017331">
    <property type="entry name" value="Peptidoglycan_recognition"/>
</dbReference>
<keyword evidence="3" id="KW-0964">Secreted</keyword>
<evidence type="ECO:0000256" key="4">
    <source>
        <dbReference type="ARBA" id="ARBA00022588"/>
    </source>
</evidence>
<feature type="chain" id="PRO_5020025803" description="Peptidoglycan-recognition protein" evidence="10">
    <location>
        <begin position="29"/>
        <end position="196"/>
    </location>
</feature>
<dbReference type="PANTHER" id="PTHR11022:SF74">
    <property type="entry name" value="PEPTIDOGLYCAN-RECOGNITION PROTEIN SA"/>
    <property type="match status" value="1"/>
</dbReference>
<dbReference type="GO" id="GO:0009253">
    <property type="term" value="P:peptidoglycan catabolic process"/>
    <property type="evidence" value="ECO:0007669"/>
    <property type="project" value="InterPro"/>
</dbReference>
<keyword evidence="6 8" id="KW-0391">Immunity</keyword>
<dbReference type="InterPro" id="IPR036505">
    <property type="entry name" value="Amidase/PGRP_sf"/>
</dbReference>
<evidence type="ECO:0000256" key="8">
    <source>
        <dbReference type="PIRNR" id="PIRNR037945"/>
    </source>
</evidence>
<dbReference type="PIRSF" id="PIRSF037945">
    <property type="entry name" value="PGRPs"/>
    <property type="match status" value="1"/>
</dbReference>
<evidence type="ECO:0000256" key="7">
    <source>
        <dbReference type="ARBA" id="ARBA00023157"/>
    </source>
</evidence>
<name>A0A4D6C7J1_BACDO</name>
<dbReference type="SMART" id="SM00701">
    <property type="entry name" value="PGRP"/>
    <property type="match status" value="1"/>
</dbReference>
<evidence type="ECO:0000259" key="12">
    <source>
        <dbReference type="SMART" id="SM00701"/>
    </source>
</evidence>
<evidence type="ECO:0000259" key="11">
    <source>
        <dbReference type="SMART" id="SM00644"/>
    </source>
</evidence>
<accession>A0A4D6C7J1</accession>
<evidence type="ECO:0000256" key="5">
    <source>
        <dbReference type="ARBA" id="ARBA00022729"/>
    </source>
</evidence>
<keyword evidence="4 8" id="KW-0399">Innate immunity</keyword>
<dbReference type="Pfam" id="PF01510">
    <property type="entry name" value="Amidase_2"/>
    <property type="match status" value="1"/>
</dbReference>
<sequence length="196" mass="21809">MYQITKCLVSHLLLFTIFSAFGIKTTIADPNIISKSQWNGVESINELSQQALPIGRVIILHTAGAGCQDVDSCSQQVRNIQKYHLDLHFDDIGYNFLVGNDGNVYEGRGWDLMGAAVKNYNNGSLSVAFIGTFENDPPTDQALEAAQSLLEMGVRTAKLIEDYKLLGHRQLASTLSPGAVLYKIIKQWPHWTRRAR</sequence>
<dbReference type="OrthoDB" id="10001926at2759"/>
<feature type="domain" description="N-acetylmuramoyl-L-alanine amidase" evidence="11">
    <location>
        <begin position="44"/>
        <end position="178"/>
    </location>
</feature>
<organism evidence="13">
    <name type="scientific">Bactrocera dorsalis</name>
    <name type="common">Oriental fruit fly</name>
    <name type="synonym">Dacus dorsalis</name>
    <dbReference type="NCBI Taxonomy" id="27457"/>
    <lineage>
        <taxon>Eukaryota</taxon>
        <taxon>Metazoa</taxon>
        <taxon>Ecdysozoa</taxon>
        <taxon>Arthropoda</taxon>
        <taxon>Hexapoda</taxon>
        <taxon>Insecta</taxon>
        <taxon>Pterygota</taxon>
        <taxon>Neoptera</taxon>
        <taxon>Endopterygota</taxon>
        <taxon>Diptera</taxon>
        <taxon>Brachycera</taxon>
        <taxon>Muscomorpha</taxon>
        <taxon>Tephritoidea</taxon>
        <taxon>Tephritidae</taxon>
        <taxon>Bactrocera</taxon>
        <taxon>Bactrocera</taxon>
    </lineage>
</organism>
<evidence type="ECO:0000256" key="2">
    <source>
        <dbReference type="ARBA" id="ARBA00007553"/>
    </source>
</evidence>
<comment type="subcellular location">
    <subcellularLocation>
        <location evidence="1">Secreted</location>
    </subcellularLocation>
</comment>
<comment type="similarity">
    <text evidence="2 8">Belongs to the N-acetylmuramoyl-L-alanine amidase 2 family.</text>
</comment>